<protein>
    <submittedName>
        <fullName evidence="1">Uncharacterized protein</fullName>
    </submittedName>
</protein>
<comment type="caution">
    <text evidence="1">The sequence shown here is derived from an EMBL/GenBank/DDBJ whole genome shotgun (WGS) entry which is preliminary data.</text>
</comment>
<reference evidence="1" key="1">
    <citation type="submission" date="2020-06" db="EMBL/GenBank/DDBJ databases">
        <authorList>
            <person name="Li T."/>
            <person name="Hu X."/>
            <person name="Zhang T."/>
            <person name="Song X."/>
            <person name="Zhang H."/>
            <person name="Dai N."/>
            <person name="Sheng W."/>
            <person name="Hou X."/>
            <person name="Wei L."/>
        </authorList>
    </citation>
    <scope>NUCLEOTIDE SEQUENCE</scope>
    <source>
        <strain evidence="1">G02</strain>
        <tissue evidence="1">Leaf</tissue>
    </source>
</reference>
<reference evidence="1" key="2">
    <citation type="journal article" date="2024" name="Plant">
        <title>Genomic evolution and insights into agronomic trait innovations of Sesamum species.</title>
        <authorList>
            <person name="Miao H."/>
            <person name="Wang L."/>
            <person name="Qu L."/>
            <person name="Liu H."/>
            <person name="Sun Y."/>
            <person name="Le M."/>
            <person name="Wang Q."/>
            <person name="Wei S."/>
            <person name="Zheng Y."/>
            <person name="Lin W."/>
            <person name="Duan Y."/>
            <person name="Cao H."/>
            <person name="Xiong S."/>
            <person name="Wang X."/>
            <person name="Wei L."/>
            <person name="Li C."/>
            <person name="Ma Q."/>
            <person name="Ju M."/>
            <person name="Zhao R."/>
            <person name="Li G."/>
            <person name="Mu C."/>
            <person name="Tian Q."/>
            <person name="Mei H."/>
            <person name="Zhang T."/>
            <person name="Gao T."/>
            <person name="Zhang H."/>
        </authorList>
    </citation>
    <scope>NUCLEOTIDE SEQUENCE</scope>
    <source>
        <strain evidence="1">G02</strain>
    </source>
</reference>
<dbReference type="EMBL" id="JACGWJ010000004">
    <property type="protein sequence ID" value="KAL0423750.1"/>
    <property type="molecule type" value="Genomic_DNA"/>
</dbReference>
<evidence type="ECO:0000313" key="1">
    <source>
        <dbReference type="EMBL" id="KAL0423750.1"/>
    </source>
</evidence>
<proteinExistence type="predicted"/>
<name>A0AAW2V511_SESRA</name>
<gene>
    <name evidence="1" type="ORF">Sradi_0909800</name>
</gene>
<accession>A0AAW2V511</accession>
<organism evidence="1">
    <name type="scientific">Sesamum radiatum</name>
    <name type="common">Black benniseed</name>
    <dbReference type="NCBI Taxonomy" id="300843"/>
    <lineage>
        <taxon>Eukaryota</taxon>
        <taxon>Viridiplantae</taxon>
        <taxon>Streptophyta</taxon>
        <taxon>Embryophyta</taxon>
        <taxon>Tracheophyta</taxon>
        <taxon>Spermatophyta</taxon>
        <taxon>Magnoliopsida</taxon>
        <taxon>eudicotyledons</taxon>
        <taxon>Gunneridae</taxon>
        <taxon>Pentapetalae</taxon>
        <taxon>asterids</taxon>
        <taxon>lamiids</taxon>
        <taxon>Lamiales</taxon>
        <taxon>Pedaliaceae</taxon>
        <taxon>Sesamum</taxon>
    </lineage>
</organism>
<dbReference type="AlphaFoldDB" id="A0AAW2V511"/>
<sequence length="72" mass="8113">MGIGFVQANFADAGYPSLAAPIDFLDIHAGLANAPDPDEEVSQELPKSLLHIPQEVRLKQIRRTPWWRMLFL</sequence>